<feature type="region of interest" description="Disordered" evidence="1">
    <location>
        <begin position="1"/>
        <end position="94"/>
    </location>
</feature>
<dbReference type="EMBL" id="SNRW01002751">
    <property type="protein sequence ID" value="KAA6391812.1"/>
    <property type="molecule type" value="Genomic_DNA"/>
</dbReference>
<dbReference type="AlphaFoldDB" id="A0A5J4WB97"/>
<accession>A0A5J4WB97</accession>
<gene>
    <name evidence="2" type="ORF">EZS28_012661</name>
</gene>
<feature type="compositionally biased region" description="Basic and acidic residues" evidence="1">
    <location>
        <begin position="16"/>
        <end position="30"/>
    </location>
</feature>
<proteinExistence type="predicted"/>
<dbReference type="Proteomes" id="UP000324800">
    <property type="component" value="Unassembled WGS sequence"/>
</dbReference>
<dbReference type="PANTHER" id="PTHR34689:SF1">
    <property type="entry name" value="NUCLEIC ACID-BINDING PROTEIN"/>
    <property type="match status" value="1"/>
</dbReference>
<comment type="caution">
    <text evidence="2">The sequence shown here is derived from an EMBL/GenBank/DDBJ whole genome shotgun (WGS) entry which is preliminary data.</text>
</comment>
<dbReference type="OrthoDB" id="2538345at2759"/>
<evidence type="ECO:0000256" key="1">
    <source>
        <dbReference type="SAM" id="MobiDB-lite"/>
    </source>
</evidence>
<feature type="compositionally biased region" description="Basic residues" evidence="1">
    <location>
        <begin position="44"/>
        <end position="82"/>
    </location>
</feature>
<sequence length="270" mass="32069">MRYSRSPESSNSNIVQKDEKHQNIKDDKSSDSSSESSSTSSEKKSHRHKHKHKHTDKHHHKKSKDQRKIKSHKKHKEKKHKKEKSEERDKKYAEYAPGIVRPSDYKYGSHGIIHDADMYLKRDEFYMWALEVKNIDAAALPPGEQKKLFKDYEEDYNMGILPHERYYNMIEFEQKERDKEIQRREEIMKIAATASHNTSGKSTNEGDNTRDFMFQRTEFNDEEEIRLQRMMQKSKAKRIEAMQEKAALAYSAKARELATMERVFNTLQKK</sequence>
<feature type="compositionally biased region" description="Low complexity" evidence="1">
    <location>
        <begin position="31"/>
        <end position="40"/>
    </location>
</feature>
<evidence type="ECO:0000313" key="3">
    <source>
        <dbReference type="Proteomes" id="UP000324800"/>
    </source>
</evidence>
<evidence type="ECO:0000313" key="2">
    <source>
        <dbReference type="EMBL" id="KAA6391812.1"/>
    </source>
</evidence>
<feature type="compositionally biased region" description="Basic and acidic residues" evidence="1">
    <location>
        <begin position="83"/>
        <end position="93"/>
    </location>
</feature>
<reference evidence="2 3" key="1">
    <citation type="submission" date="2019-03" db="EMBL/GenBank/DDBJ databases">
        <title>Single cell metagenomics reveals metabolic interactions within the superorganism composed of flagellate Streblomastix strix and complex community of Bacteroidetes bacteria on its surface.</title>
        <authorList>
            <person name="Treitli S.C."/>
            <person name="Kolisko M."/>
            <person name="Husnik F."/>
            <person name="Keeling P."/>
            <person name="Hampl V."/>
        </authorList>
    </citation>
    <scope>NUCLEOTIDE SEQUENCE [LARGE SCALE GENOMIC DNA]</scope>
    <source>
        <strain evidence="2">ST1C</strain>
    </source>
</reference>
<protein>
    <submittedName>
        <fullName evidence="2">Uncharacterized protein</fullName>
    </submittedName>
</protein>
<feature type="compositionally biased region" description="Polar residues" evidence="1">
    <location>
        <begin position="1"/>
        <end position="15"/>
    </location>
</feature>
<dbReference type="PANTHER" id="PTHR34689">
    <property type="entry name" value="NUCLEIC ACID-BINDING PROTEIN"/>
    <property type="match status" value="1"/>
</dbReference>
<organism evidence="2 3">
    <name type="scientific">Streblomastix strix</name>
    <dbReference type="NCBI Taxonomy" id="222440"/>
    <lineage>
        <taxon>Eukaryota</taxon>
        <taxon>Metamonada</taxon>
        <taxon>Preaxostyla</taxon>
        <taxon>Oxymonadida</taxon>
        <taxon>Streblomastigidae</taxon>
        <taxon>Streblomastix</taxon>
    </lineage>
</organism>
<name>A0A5J4WB97_9EUKA</name>